<dbReference type="InterPro" id="IPR029041">
    <property type="entry name" value="FAD-linked_oxidoreductase-like"/>
</dbReference>
<organism evidence="7 8">
    <name type="scientific">Aspergillus leporis</name>
    <dbReference type="NCBI Taxonomy" id="41062"/>
    <lineage>
        <taxon>Eukaryota</taxon>
        <taxon>Fungi</taxon>
        <taxon>Dikarya</taxon>
        <taxon>Ascomycota</taxon>
        <taxon>Pezizomycotina</taxon>
        <taxon>Eurotiomycetes</taxon>
        <taxon>Eurotiomycetidae</taxon>
        <taxon>Eurotiales</taxon>
        <taxon>Aspergillaceae</taxon>
        <taxon>Aspergillus</taxon>
        <taxon>Aspergillus subgen. Circumdati</taxon>
    </lineage>
</organism>
<dbReference type="GO" id="GO:0004657">
    <property type="term" value="F:proline dehydrogenase activity"/>
    <property type="evidence" value="ECO:0007669"/>
    <property type="project" value="UniProtKB-EC"/>
</dbReference>
<feature type="domain" description="Proline dehydrogenase" evidence="6">
    <location>
        <begin position="193"/>
        <end position="456"/>
    </location>
</feature>
<dbReference type="InterPro" id="IPR002872">
    <property type="entry name" value="Proline_DH_dom"/>
</dbReference>
<reference evidence="7 8" key="1">
    <citation type="submission" date="2019-04" db="EMBL/GenBank/DDBJ databases">
        <title>Friends and foes A comparative genomics study of 23 Aspergillus species from section Flavi.</title>
        <authorList>
            <consortium name="DOE Joint Genome Institute"/>
            <person name="Kjaerbolling I."/>
            <person name="Vesth T."/>
            <person name="Frisvad J.C."/>
            <person name="Nybo J.L."/>
            <person name="Theobald S."/>
            <person name="Kildgaard S."/>
            <person name="Isbrandt T."/>
            <person name="Kuo A."/>
            <person name="Sato A."/>
            <person name="Lyhne E.K."/>
            <person name="Kogle M.E."/>
            <person name="Wiebenga A."/>
            <person name="Kun R.S."/>
            <person name="Lubbers R.J."/>
            <person name="Makela M.R."/>
            <person name="Barry K."/>
            <person name="Chovatia M."/>
            <person name="Clum A."/>
            <person name="Daum C."/>
            <person name="Haridas S."/>
            <person name="He G."/>
            <person name="LaButti K."/>
            <person name="Lipzen A."/>
            <person name="Mondo S."/>
            <person name="Riley R."/>
            <person name="Salamov A."/>
            <person name="Simmons B.A."/>
            <person name="Magnuson J.K."/>
            <person name="Henrissat B."/>
            <person name="Mortensen U.H."/>
            <person name="Larsen T.O."/>
            <person name="Devries R.P."/>
            <person name="Grigoriev I.V."/>
            <person name="Machida M."/>
            <person name="Baker S.E."/>
            <person name="Andersen M.R."/>
        </authorList>
    </citation>
    <scope>NUCLEOTIDE SEQUENCE [LARGE SCALE GENOMIC DNA]</scope>
    <source>
        <strain evidence="7 8">CBS 151.66</strain>
    </source>
</reference>
<gene>
    <name evidence="7" type="ORF">BDV29DRAFT_200466</name>
</gene>
<accession>A0A5N5X5S4</accession>
<dbReference type="SUPFAM" id="SSF51730">
    <property type="entry name" value="FAD-linked oxidoreductase"/>
    <property type="match status" value="1"/>
</dbReference>
<evidence type="ECO:0000313" key="7">
    <source>
        <dbReference type="EMBL" id="KAB8076103.1"/>
    </source>
</evidence>
<evidence type="ECO:0000256" key="2">
    <source>
        <dbReference type="ARBA" id="ARBA00012695"/>
    </source>
</evidence>
<comment type="similarity">
    <text evidence="1 5">Belongs to the proline oxidase family.</text>
</comment>
<dbReference type="OrthoDB" id="5464at2759"/>
<dbReference type="EC" id="1.5.5.2" evidence="2 5"/>
<keyword evidence="5" id="KW-0274">FAD</keyword>
<evidence type="ECO:0000259" key="6">
    <source>
        <dbReference type="Pfam" id="PF01619"/>
    </source>
</evidence>
<proteinExistence type="inferred from homology"/>
<evidence type="ECO:0000256" key="5">
    <source>
        <dbReference type="RuleBase" id="RU364054"/>
    </source>
</evidence>
<dbReference type="InterPro" id="IPR015659">
    <property type="entry name" value="Proline_oxidase"/>
</dbReference>
<dbReference type="PANTHER" id="PTHR13914:SF0">
    <property type="entry name" value="PROLINE DEHYDROGENASE 1, MITOCHONDRIAL"/>
    <property type="match status" value="1"/>
</dbReference>
<dbReference type="GO" id="GO:0071949">
    <property type="term" value="F:FAD binding"/>
    <property type="evidence" value="ECO:0007669"/>
    <property type="project" value="TreeGrafter"/>
</dbReference>
<evidence type="ECO:0000256" key="4">
    <source>
        <dbReference type="ARBA" id="ARBA00023062"/>
    </source>
</evidence>
<evidence type="ECO:0000256" key="3">
    <source>
        <dbReference type="ARBA" id="ARBA00023002"/>
    </source>
</evidence>
<evidence type="ECO:0000313" key="8">
    <source>
        <dbReference type="Proteomes" id="UP000326565"/>
    </source>
</evidence>
<keyword evidence="8" id="KW-1185">Reference proteome</keyword>
<keyword evidence="4 5" id="KW-0642">Proline metabolism</keyword>
<dbReference type="PANTHER" id="PTHR13914">
    <property type="entry name" value="PROLINE OXIDASE"/>
    <property type="match status" value="1"/>
</dbReference>
<sequence>MVILSSGKAASPATLGTIASRCGARASRNNSAKCQHTVRFVSSSVLAEAKTAPNVTLPPLSALPSSVLLRSLLVATVTSKPYLLRPSLSILSILSKPGRGALLNVDRNVILHALLKSTFYKQFCAGENGQETKATVQQFKDMGFQGTILTYAKETVFDHSTKTSQGLGVVSEKETGQVMGETHCSNIEAWRTGTLETIDLLGEHDYLAVKLTGAGPKVTDAFASGELPPQQMIDALDEICVKCKKQGARILVDAESQHFQRGIARVTLELMRKYNRDGYAVVYNTYQAYLKATPANLANHLRIAGQEGFTLGLKLVRGAYIASDDRALIHDTKQNTDEAYNYIAQGALRRVIGEFGATGGRPFPSVNLFLASHNKASVLAAHRLHQQRVQAKLPTVPVGFAQLHGMSDDVSFRLLQLKGPDGSPKVYKCSTWGGMGECLAYLLRRAIENRDAVSRTGDEYQALMVETKRRLKSIIGFSI</sequence>
<dbReference type="GO" id="GO:0005739">
    <property type="term" value="C:mitochondrion"/>
    <property type="evidence" value="ECO:0007669"/>
    <property type="project" value="TreeGrafter"/>
</dbReference>
<name>A0A5N5X5S4_9EURO</name>
<keyword evidence="5" id="KW-0285">Flavoprotein</keyword>
<dbReference type="Proteomes" id="UP000326565">
    <property type="component" value="Unassembled WGS sequence"/>
</dbReference>
<dbReference type="Gene3D" id="3.20.20.220">
    <property type="match status" value="1"/>
</dbReference>
<evidence type="ECO:0000256" key="1">
    <source>
        <dbReference type="ARBA" id="ARBA00005869"/>
    </source>
</evidence>
<comment type="catalytic activity">
    <reaction evidence="5">
        <text>L-proline + a quinone = (S)-1-pyrroline-5-carboxylate + a quinol + H(+)</text>
        <dbReference type="Rhea" id="RHEA:23784"/>
        <dbReference type="ChEBI" id="CHEBI:15378"/>
        <dbReference type="ChEBI" id="CHEBI:17388"/>
        <dbReference type="ChEBI" id="CHEBI:24646"/>
        <dbReference type="ChEBI" id="CHEBI:60039"/>
        <dbReference type="ChEBI" id="CHEBI:132124"/>
        <dbReference type="EC" id="1.5.5.2"/>
    </reaction>
</comment>
<protein>
    <recommendedName>
        <fullName evidence="2 5">Proline dehydrogenase</fullName>
        <ecNumber evidence="2 5">1.5.5.2</ecNumber>
    </recommendedName>
</protein>
<dbReference type="Pfam" id="PF01619">
    <property type="entry name" value="Pro_dh"/>
    <property type="match status" value="1"/>
</dbReference>
<keyword evidence="3 5" id="KW-0560">Oxidoreductase</keyword>
<dbReference type="GO" id="GO:0010133">
    <property type="term" value="P:L-proline catabolic process to L-glutamate"/>
    <property type="evidence" value="ECO:0007669"/>
    <property type="project" value="TreeGrafter"/>
</dbReference>
<comment type="function">
    <text evidence="5">Converts proline to delta-1-pyrroline-5-carboxylate.</text>
</comment>
<comment type="cofactor">
    <cofactor evidence="5">
        <name>FAD</name>
        <dbReference type="ChEBI" id="CHEBI:57692"/>
    </cofactor>
</comment>
<dbReference type="AlphaFoldDB" id="A0A5N5X5S4"/>
<dbReference type="EMBL" id="ML732185">
    <property type="protein sequence ID" value="KAB8076103.1"/>
    <property type="molecule type" value="Genomic_DNA"/>
</dbReference>